<organism evidence="18 19">
    <name type="scientific">Jaminaea rosea</name>
    <dbReference type="NCBI Taxonomy" id="1569628"/>
    <lineage>
        <taxon>Eukaryota</taxon>
        <taxon>Fungi</taxon>
        <taxon>Dikarya</taxon>
        <taxon>Basidiomycota</taxon>
        <taxon>Ustilaginomycotina</taxon>
        <taxon>Exobasidiomycetes</taxon>
        <taxon>Microstromatales</taxon>
        <taxon>Microstromatales incertae sedis</taxon>
        <taxon>Jaminaea</taxon>
    </lineage>
</organism>
<keyword evidence="19" id="KW-1185">Reference proteome</keyword>
<evidence type="ECO:0000256" key="13">
    <source>
        <dbReference type="SAM" id="MobiDB-lite"/>
    </source>
</evidence>
<evidence type="ECO:0000256" key="1">
    <source>
        <dbReference type="ARBA" id="ARBA00000213"/>
    </source>
</evidence>
<dbReference type="SMART" id="SM00436">
    <property type="entry name" value="TOP1Bc"/>
    <property type="match status" value="1"/>
</dbReference>
<dbReference type="FunFam" id="1.10.290.10:FF:000001">
    <property type="entry name" value="DNA topoisomerase"/>
    <property type="match status" value="1"/>
</dbReference>
<gene>
    <name evidence="18" type="ORF">BDZ90DRAFT_219361</name>
</gene>
<evidence type="ECO:0000256" key="4">
    <source>
        <dbReference type="ARBA" id="ARBA00022664"/>
    </source>
</evidence>
<keyword evidence="6 11" id="KW-0863">Zinc-finger</keyword>
<dbReference type="Pfam" id="PF01751">
    <property type="entry name" value="Toprim"/>
    <property type="match status" value="1"/>
</dbReference>
<dbReference type="SUPFAM" id="SSF56712">
    <property type="entry name" value="Prokaryotic type I DNA topoisomerase"/>
    <property type="match status" value="1"/>
</dbReference>
<sequence>MKVLCVAEKPSIAKSLAGILASDGCSNRPGKDKFCRNYDIKYNLPSHGWVDMTITSVRGHLTELDFPERYRGWRSCDAFELFDAPVEVRISKDGELIAANLKQEARRAQVLMIWTDCDREGEHIGSEVVQQCREVNRRIDVRRARFSSIIASQIHNACRNAGQLDWNAAAAVEARQELDLRVGAALTRLQTLDMQHAFAELQSKVVSYGPCQIPALGFVVDQYERVMNFVPEDFWYILVSDKRQMGGPRGEMATVEFKWRRGHLFDEDIVKILHQRCKDDGEAAVTRVQSKPTKKFKPYPLTTVELQKSASRLLRLAPKRILDVAEALYNRGFLSYPRTETDQYDNAFDFRSLIQKQTSDGQWGSYAQGLLDENYERPRNGKKNDKAHPPIHPTAHANNLSGDEQRVYEYVTRRFLGSCSKDAQGKQTNIDIELGGESFGASGLVVHERNYLDVFTYDKWTGNLLPQYEQGETFRPHSITKKKGSTSAPQLLTEADLVSLMDKNGIGTDATIAEHIAKIISREYVVAKPQGKVTYLLPSTLGQGLVEGYNRIDFEKSLSKPLLRRETEYRMQLICDGARTKEETIEESLTEYRAVFLRARSHIRTLIESVGQRFRGEGGQAGGGGGGGSGGSGGGGGGAGPGPSAGPSRPPQSRNAGGGPSSRARQPSEDDDAGDDDDLSDAPRRPPVRPPITSSGGDGSAPECRCGDGAVQKTVAKDGPNKGRRFWCCSKGQNEGSCGYFDWVVDGEAEATTRPARTSANTAPTRPSTSTASSSRTVNAASGPSRSGSSNAKRCDCNLIAPLRTVSKAGANQGRQFWSCAKENASVRCRFFEWTDEQQDEVVDDFDPTPARRGARDTGGGSVATAKRRAPPAGAREGFDVCFRCGESGHWSADCTNDDGGGGGRRAASSTSRGRGGKTAQGRGRGRGGGRAASTSKRKTTSSTSGRGAKRRKS</sequence>
<keyword evidence="10 12" id="KW-0413">Isomerase</keyword>
<feature type="compositionally biased region" description="Basic and acidic residues" evidence="13">
    <location>
        <begin position="377"/>
        <end position="388"/>
    </location>
</feature>
<proteinExistence type="inferred from homology"/>
<dbReference type="GO" id="GO:0006281">
    <property type="term" value="P:DNA repair"/>
    <property type="evidence" value="ECO:0007669"/>
    <property type="project" value="TreeGrafter"/>
</dbReference>
<dbReference type="PROSITE" id="PS52039">
    <property type="entry name" value="TOPO_IA_2"/>
    <property type="match status" value="1"/>
</dbReference>
<feature type="region of interest" description="Disordered" evidence="13">
    <location>
        <begin position="893"/>
        <end position="954"/>
    </location>
</feature>
<feature type="region of interest" description="Disordered" evidence="13">
    <location>
        <begin position="614"/>
        <end position="705"/>
    </location>
</feature>
<dbReference type="CDD" id="cd03362">
    <property type="entry name" value="TOPRIM_TopoIA_TopoIII"/>
    <property type="match status" value="1"/>
</dbReference>
<evidence type="ECO:0000256" key="6">
    <source>
        <dbReference type="ARBA" id="ARBA00022771"/>
    </source>
</evidence>
<dbReference type="GO" id="GO:0005634">
    <property type="term" value="C:nucleus"/>
    <property type="evidence" value="ECO:0007669"/>
    <property type="project" value="TreeGrafter"/>
</dbReference>
<name>A0A316UV44_9BASI</name>
<evidence type="ECO:0000256" key="12">
    <source>
        <dbReference type="RuleBase" id="RU362092"/>
    </source>
</evidence>
<reference evidence="18 19" key="1">
    <citation type="journal article" date="2018" name="Mol. Biol. Evol.">
        <title>Broad Genomic Sampling Reveals a Smut Pathogenic Ancestry of the Fungal Clade Ustilaginomycotina.</title>
        <authorList>
            <person name="Kijpornyongpan T."/>
            <person name="Mondo S.J."/>
            <person name="Barry K."/>
            <person name="Sandor L."/>
            <person name="Lee J."/>
            <person name="Lipzen A."/>
            <person name="Pangilinan J."/>
            <person name="LaButti K."/>
            <person name="Hainaut M."/>
            <person name="Henrissat B."/>
            <person name="Grigoriev I.V."/>
            <person name="Spatafora J.W."/>
            <person name="Aime M.C."/>
        </authorList>
    </citation>
    <scope>NUCLEOTIDE SEQUENCE [LARGE SCALE GENOMIC DNA]</scope>
    <source>
        <strain evidence="18 19">MCA 5214</strain>
    </source>
</reference>
<dbReference type="Gene3D" id="4.10.60.10">
    <property type="entry name" value="Zinc finger, CCHC-type"/>
    <property type="match status" value="1"/>
</dbReference>
<keyword evidence="9 12" id="KW-0238">DNA-binding</keyword>
<evidence type="ECO:0000256" key="3">
    <source>
        <dbReference type="ARBA" id="ARBA00012891"/>
    </source>
</evidence>
<dbReference type="InterPro" id="IPR013497">
    <property type="entry name" value="Topo_IA_cen"/>
</dbReference>
<evidence type="ECO:0000259" key="16">
    <source>
        <dbReference type="PROSITE" id="PS51999"/>
    </source>
</evidence>
<feature type="compositionally biased region" description="Gly residues" evidence="13">
    <location>
        <begin position="617"/>
        <end position="643"/>
    </location>
</feature>
<dbReference type="PROSITE" id="PS50880">
    <property type="entry name" value="TOPRIM"/>
    <property type="match status" value="1"/>
</dbReference>
<evidence type="ECO:0000256" key="10">
    <source>
        <dbReference type="ARBA" id="ARBA00023235"/>
    </source>
</evidence>
<feature type="compositionally biased region" description="Low complexity" evidence="13">
    <location>
        <begin position="906"/>
        <end position="922"/>
    </location>
</feature>
<dbReference type="InterPro" id="IPR003601">
    <property type="entry name" value="Topo_IA_2"/>
</dbReference>
<dbReference type="RefSeq" id="XP_025362813.1">
    <property type="nucleotide sequence ID" value="XM_025504397.1"/>
</dbReference>
<evidence type="ECO:0000313" key="19">
    <source>
        <dbReference type="Proteomes" id="UP000245884"/>
    </source>
</evidence>
<dbReference type="AlphaFoldDB" id="A0A316UV44"/>
<dbReference type="PRINTS" id="PR00417">
    <property type="entry name" value="PRTPISMRASEI"/>
</dbReference>
<evidence type="ECO:0000256" key="2">
    <source>
        <dbReference type="ARBA" id="ARBA00009446"/>
    </source>
</evidence>
<dbReference type="GO" id="GO:0006265">
    <property type="term" value="P:DNA topological change"/>
    <property type="evidence" value="ECO:0007669"/>
    <property type="project" value="InterPro"/>
</dbReference>
<evidence type="ECO:0000256" key="11">
    <source>
        <dbReference type="PROSITE-ProRule" id="PRU00047"/>
    </source>
</evidence>
<dbReference type="STRING" id="1569628.A0A316UV44"/>
<dbReference type="PROSITE" id="PS51999">
    <property type="entry name" value="ZF_GRF"/>
    <property type="match status" value="2"/>
</dbReference>
<dbReference type="PROSITE" id="PS50158">
    <property type="entry name" value="ZF_CCHC"/>
    <property type="match status" value="1"/>
</dbReference>
<accession>A0A316UV44</accession>
<feature type="domain" description="Topo IA-type catalytic" evidence="17">
    <location>
        <begin position="165"/>
        <end position="596"/>
    </location>
</feature>
<dbReference type="InterPro" id="IPR036875">
    <property type="entry name" value="Znf_CCHC_sf"/>
</dbReference>
<dbReference type="SUPFAM" id="SSF57756">
    <property type="entry name" value="Retrovirus zinc finger-like domains"/>
    <property type="match status" value="1"/>
</dbReference>
<feature type="domain" description="CCHC-type" evidence="14">
    <location>
        <begin position="882"/>
        <end position="897"/>
    </location>
</feature>
<dbReference type="InterPro" id="IPR034144">
    <property type="entry name" value="TOPRIM_TopoIII"/>
</dbReference>
<feature type="domain" description="GRF-type" evidence="16">
    <location>
        <begin position="795"/>
        <end position="838"/>
    </location>
</feature>
<dbReference type="InterPro" id="IPR013825">
    <property type="entry name" value="Topo_IA_cen_sub2"/>
</dbReference>
<feature type="region of interest" description="Disordered" evidence="13">
    <location>
        <begin position="377"/>
        <end position="398"/>
    </location>
</feature>
<evidence type="ECO:0000256" key="9">
    <source>
        <dbReference type="ARBA" id="ARBA00023125"/>
    </source>
</evidence>
<dbReference type="Gene3D" id="3.40.50.140">
    <property type="match status" value="1"/>
</dbReference>
<dbReference type="InterPro" id="IPR006171">
    <property type="entry name" value="TOPRIM_dom"/>
</dbReference>
<keyword evidence="4" id="KW-0507">mRNA processing</keyword>
<protein>
    <recommendedName>
        <fullName evidence="3 12">DNA topoisomerase</fullName>
        <ecNumber evidence="3 12">5.6.2.1</ecNumber>
    </recommendedName>
</protein>
<dbReference type="InterPro" id="IPR001878">
    <property type="entry name" value="Znf_CCHC"/>
</dbReference>
<comment type="similarity">
    <text evidence="2 12">Belongs to the type IA topoisomerase family.</text>
</comment>
<dbReference type="EC" id="5.6.2.1" evidence="3 12"/>
<evidence type="ECO:0000256" key="5">
    <source>
        <dbReference type="ARBA" id="ARBA00022723"/>
    </source>
</evidence>
<evidence type="ECO:0000256" key="7">
    <source>
        <dbReference type="ARBA" id="ARBA00022833"/>
    </source>
</evidence>
<feature type="domain" description="Toprim" evidence="15">
    <location>
        <begin position="2"/>
        <end position="147"/>
    </location>
</feature>
<dbReference type="CDD" id="cd00186">
    <property type="entry name" value="TOP1Ac"/>
    <property type="match status" value="1"/>
</dbReference>
<dbReference type="SMART" id="SM00343">
    <property type="entry name" value="ZnF_C2HC"/>
    <property type="match status" value="1"/>
</dbReference>
<dbReference type="InterPro" id="IPR013826">
    <property type="entry name" value="Topo_IA_cen_sub3"/>
</dbReference>
<keyword evidence="5" id="KW-0479">Metal-binding</keyword>
<evidence type="ECO:0000313" key="18">
    <source>
        <dbReference type="EMBL" id="PWN28201.1"/>
    </source>
</evidence>
<dbReference type="GO" id="GO:0006397">
    <property type="term" value="P:mRNA processing"/>
    <property type="evidence" value="ECO:0007669"/>
    <property type="project" value="UniProtKB-KW"/>
</dbReference>
<dbReference type="InterPro" id="IPR000380">
    <property type="entry name" value="Topo_IA"/>
</dbReference>
<dbReference type="FunFam" id="3.40.50.140:FF:000005">
    <property type="entry name" value="DNA topoisomerase"/>
    <property type="match status" value="1"/>
</dbReference>
<dbReference type="GO" id="GO:0003677">
    <property type="term" value="F:DNA binding"/>
    <property type="evidence" value="ECO:0007669"/>
    <property type="project" value="UniProtKB-KW"/>
</dbReference>
<evidence type="ECO:0000259" key="14">
    <source>
        <dbReference type="PROSITE" id="PS50158"/>
    </source>
</evidence>
<dbReference type="GO" id="GO:0031422">
    <property type="term" value="C:RecQ family helicase-topoisomerase III complex"/>
    <property type="evidence" value="ECO:0007669"/>
    <property type="project" value="TreeGrafter"/>
</dbReference>
<dbReference type="SMART" id="SM00493">
    <property type="entry name" value="TOPRIM"/>
    <property type="match status" value="1"/>
</dbReference>
<feature type="region of interest" description="Disordered" evidence="13">
    <location>
        <begin position="752"/>
        <end position="791"/>
    </location>
</feature>
<dbReference type="GO" id="GO:0008270">
    <property type="term" value="F:zinc ion binding"/>
    <property type="evidence" value="ECO:0007669"/>
    <property type="project" value="UniProtKB-KW"/>
</dbReference>
<dbReference type="Pfam" id="PF00098">
    <property type="entry name" value="zf-CCHC"/>
    <property type="match status" value="1"/>
</dbReference>
<keyword evidence="8 12" id="KW-0799">Topoisomerase</keyword>
<comment type="function">
    <text evidence="12">Introduces a single-strand break via transesterification at a target site in duplex DNA. Releases the supercoiling and torsional tension of DNA introduced during the DNA replication and transcription by transiently cleaving and rejoining one strand of the DNA duplex. The scissile phosphodiester is attacked by the catalytic tyrosine of the enzyme, resulting in the formation of a DNA-(5'-phosphotyrosyl)-enzyme intermediate and the expulsion of a 3'-OH DNA strand.</text>
</comment>
<feature type="compositionally biased region" description="Acidic residues" evidence="13">
    <location>
        <begin position="669"/>
        <end position="680"/>
    </location>
</feature>
<keyword evidence="7" id="KW-0862">Zinc</keyword>
<dbReference type="PANTHER" id="PTHR11390:SF21">
    <property type="entry name" value="DNA TOPOISOMERASE 3-ALPHA"/>
    <property type="match status" value="1"/>
</dbReference>
<dbReference type="GO" id="GO:0003917">
    <property type="term" value="F:DNA topoisomerase type I (single strand cut, ATP-independent) activity"/>
    <property type="evidence" value="ECO:0007669"/>
    <property type="project" value="UniProtKB-EC"/>
</dbReference>
<dbReference type="GO" id="GO:0006310">
    <property type="term" value="P:DNA recombination"/>
    <property type="evidence" value="ECO:0007669"/>
    <property type="project" value="TreeGrafter"/>
</dbReference>
<dbReference type="Pfam" id="PF01131">
    <property type="entry name" value="Topoisom_bac"/>
    <property type="match status" value="1"/>
</dbReference>
<dbReference type="OrthoDB" id="430051at2759"/>
<dbReference type="InterPro" id="IPR003602">
    <property type="entry name" value="Topo_IA_DNA-bd_dom"/>
</dbReference>
<dbReference type="Pfam" id="PF06839">
    <property type="entry name" value="Zn_ribbon_GRF"/>
    <property type="match status" value="2"/>
</dbReference>
<dbReference type="Gene3D" id="1.10.460.10">
    <property type="entry name" value="Topoisomerase I, domain 2"/>
    <property type="match status" value="1"/>
</dbReference>
<feature type="compositionally biased region" description="Low complexity" evidence="13">
    <location>
        <begin position="758"/>
        <end position="782"/>
    </location>
</feature>
<dbReference type="Gene3D" id="2.70.20.10">
    <property type="entry name" value="Topoisomerase I, domain 3"/>
    <property type="match status" value="1"/>
</dbReference>
<feature type="domain" description="GRF-type" evidence="16">
    <location>
        <begin position="704"/>
        <end position="747"/>
    </location>
</feature>
<dbReference type="InterPro" id="IPR013824">
    <property type="entry name" value="Topo_IA_cen_sub1"/>
</dbReference>
<dbReference type="PANTHER" id="PTHR11390">
    <property type="entry name" value="PROKARYOTIC DNA TOPOISOMERASE"/>
    <property type="match status" value="1"/>
</dbReference>
<dbReference type="SMART" id="SM00437">
    <property type="entry name" value="TOP1Ac"/>
    <property type="match status" value="1"/>
</dbReference>
<dbReference type="EMBL" id="KZ819666">
    <property type="protein sequence ID" value="PWN28201.1"/>
    <property type="molecule type" value="Genomic_DNA"/>
</dbReference>
<dbReference type="Proteomes" id="UP000245884">
    <property type="component" value="Unassembled WGS sequence"/>
</dbReference>
<dbReference type="Gene3D" id="1.10.290.10">
    <property type="entry name" value="Topoisomerase I, domain 4"/>
    <property type="match status" value="1"/>
</dbReference>
<comment type="catalytic activity">
    <reaction evidence="1 12">
        <text>ATP-independent breakage of single-stranded DNA, followed by passage and rejoining.</text>
        <dbReference type="EC" id="5.6.2.1"/>
    </reaction>
</comment>
<feature type="region of interest" description="Disordered" evidence="13">
    <location>
        <begin position="841"/>
        <end position="873"/>
    </location>
</feature>
<evidence type="ECO:0000256" key="8">
    <source>
        <dbReference type="ARBA" id="ARBA00023029"/>
    </source>
</evidence>
<dbReference type="InterPro" id="IPR010666">
    <property type="entry name" value="Znf_GRF"/>
</dbReference>
<evidence type="ECO:0000259" key="17">
    <source>
        <dbReference type="PROSITE" id="PS52039"/>
    </source>
</evidence>
<dbReference type="InterPro" id="IPR023405">
    <property type="entry name" value="Topo_IA_core_domain"/>
</dbReference>
<evidence type="ECO:0000259" key="15">
    <source>
        <dbReference type="PROSITE" id="PS50880"/>
    </source>
</evidence>
<dbReference type="GeneID" id="37026220"/>